<evidence type="ECO:0000256" key="4">
    <source>
        <dbReference type="ARBA" id="ARBA00022664"/>
    </source>
</evidence>
<dbReference type="InterPro" id="IPR039753">
    <property type="entry name" value="RG7MT1"/>
</dbReference>
<evidence type="ECO:0000256" key="10">
    <source>
        <dbReference type="ARBA" id="ARBA00068307"/>
    </source>
</evidence>
<feature type="domain" description="MRNA cap 0 methyltransferase" evidence="13">
    <location>
        <begin position="1"/>
        <end position="304"/>
    </location>
</feature>
<dbReference type="GO" id="GO:0003723">
    <property type="term" value="F:RNA binding"/>
    <property type="evidence" value="ECO:0007669"/>
    <property type="project" value="UniProtKB-KW"/>
</dbReference>
<keyword evidence="6" id="KW-0949">S-adenosyl-L-methionine</keyword>
<comment type="caution">
    <text evidence="14">The sequence shown here is derived from an EMBL/GenBank/DDBJ whole genome shotgun (WGS) entry which is preliminary data.</text>
</comment>
<sequence>MAVTPHHRLYEFAKTALIKIFAFPYATVCDLYCDGGVDTDKWADAQIGHYIGIDASASGVNDARELWGSKRKPFTAEFFELDPSADDFEAHLQEKGIKADIVCCMQNLQLCFESEEHAQKLLNNVSSILKPGGYFLGITPDSSTIWTKYQKNVEASHGKGQGLKTVPNSIRSENYVITFEVEEEKFPFFGKKYQLKFANESMLENHCLVHFPSLMRLAREAGLEYVEIQNVTEFYDDNRTQFAPLLGSCGASLVDPRGKLVARSYDILGDIVFFPSGFTLKVPIYSLPDMIYAGLYSTFVFQKPDPDAIPPIVTPNLPEPENAQDEEWQWSQQASVDDGRVVSHADLVLPLDHEKGILGPGPADMRL</sequence>
<dbReference type="PANTHER" id="PTHR12189:SF3">
    <property type="entry name" value="MRNA (GUANINE-N(7))-METHYLTRANSFERASE"/>
    <property type="match status" value="1"/>
</dbReference>
<dbReference type="CDD" id="cd02440">
    <property type="entry name" value="AdoMet_MTases"/>
    <property type="match status" value="1"/>
</dbReference>
<evidence type="ECO:0000256" key="2">
    <source>
        <dbReference type="ARBA" id="ARBA00011926"/>
    </source>
</evidence>
<dbReference type="Proteomes" id="UP000729402">
    <property type="component" value="Unassembled WGS sequence"/>
</dbReference>
<evidence type="ECO:0000256" key="8">
    <source>
        <dbReference type="ARBA" id="ARBA00023042"/>
    </source>
</evidence>
<evidence type="ECO:0000313" key="15">
    <source>
        <dbReference type="Proteomes" id="UP000729402"/>
    </source>
</evidence>
<reference evidence="14" key="1">
    <citation type="journal article" date="2021" name="bioRxiv">
        <title>Whole Genome Assembly and Annotation of Northern Wild Rice, Zizania palustris L., Supports a Whole Genome Duplication in the Zizania Genus.</title>
        <authorList>
            <person name="Haas M."/>
            <person name="Kono T."/>
            <person name="Macchietto M."/>
            <person name="Millas R."/>
            <person name="McGilp L."/>
            <person name="Shao M."/>
            <person name="Duquette J."/>
            <person name="Hirsch C.N."/>
            <person name="Kimball J."/>
        </authorList>
    </citation>
    <scope>NUCLEOTIDE SEQUENCE</scope>
    <source>
        <tissue evidence="14">Fresh leaf tissue</tissue>
    </source>
</reference>
<evidence type="ECO:0000313" key="14">
    <source>
        <dbReference type="EMBL" id="KAG8082734.1"/>
    </source>
</evidence>
<gene>
    <name evidence="14" type="ORF">GUJ93_ZPchr0014g46558</name>
</gene>
<dbReference type="OrthoDB" id="10248867at2759"/>
<dbReference type="InterPro" id="IPR004971">
    <property type="entry name" value="mRNA_G-N7_MeTrfase_dom"/>
</dbReference>
<evidence type="ECO:0000256" key="1">
    <source>
        <dbReference type="ARBA" id="ARBA00004123"/>
    </source>
</evidence>
<keyword evidence="15" id="KW-1185">Reference proteome</keyword>
<evidence type="ECO:0000256" key="6">
    <source>
        <dbReference type="ARBA" id="ARBA00022691"/>
    </source>
</evidence>
<dbReference type="AlphaFoldDB" id="A0A8J5THN0"/>
<keyword evidence="5" id="KW-0808">Transferase</keyword>
<dbReference type="GO" id="GO:0005634">
    <property type="term" value="C:nucleus"/>
    <property type="evidence" value="ECO:0007669"/>
    <property type="project" value="UniProtKB-SubCell"/>
</dbReference>
<evidence type="ECO:0000256" key="9">
    <source>
        <dbReference type="ARBA" id="ARBA00023242"/>
    </source>
</evidence>
<dbReference type="EC" id="2.1.1.56" evidence="2"/>
<dbReference type="PANTHER" id="PTHR12189">
    <property type="entry name" value="MRNA GUANINE-7- METHYLTRANSFERASE"/>
    <property type="match status" value="1"/>
</dbReference>
<dbReference type="FunFam" id="3.40.50.150:FF:000191">
    <property type="entry name" value="mRNA cap guanine-N7 methyltransferase 2"/>
    <property type="match status" value="1"/>
</dbReference>
<comment type="subcellular location">
    <subcellularLocation>
        <location evidence="1">Nucleus</location>
    </subcellularLocation>
</comment>
<keyword evidence="7" id="KW-0694">RNA-binding</keyword>
<accession>A0A8J5THN0</accession>
<dbReference type="EMBL" id="JAAALK010000086">
    <property type="protein sequence ID" value="KAG8082734.1"/>
    <property type="molecule type" value="Genomic_DNA"/>
</dbReference>
<keyword evidence="4" id="KW-0507">mRNA processing</keyword>
<reference evidence="14" key="2">
    <citation type="submission" date="2021-02" db="EMBL/GenBank/DDBJ databases">
        <authorList>
            <person name="Kimball J.A."/>
            <person name="Haas M.W."/>
            <person name="Macchietto M."/>
            <person name="Kono T."/>
            <person name="Duquette J."/>
            <person name="Shao M."/>
        </authorList>
    </citation>
    <scope>NUCLEOTIDE SEQUENCE</scope>
    <source>
        <tissue evidence="14">Fresh leaf tissue</tissue>
    </source>
</reference>
<evidence type="ECO:0000256" key="12">
    <source>
        <dbReference type="ARBA" id="ARBA00082530"/>
    </source>
</evidence>
<dbReference type="Pfam" id="PF03291">
    <property type="entry name" value="mRNA_G-N7_MeTrfase"/>
    <property type="match status" value="1"/>
</dbReference>
<name>A0A8J5THN0_ZIZPA</name>
<keyword evidence="9" id="KW-0539">Nucleus</keyword>
<protein>
    <recommendedName>
        <fullName evidence="10">mRNA cap guanine-N(7) methyltransferase 2</fullName>
        <ecNumber evidence="2">2.1.1.56</ecNumber>
    </recommendedName>
    <alternativeName>
        <fullName evidence="11">mRNA (guanine-N(7))-methyltransferase 2</fullName>
    </alternativeName>
    <alternativeName>
        <fullName evidence="12">mRNA cap methyltransferase 2</fullName>
    </alternativeName>
</protein>
<evidence type="ECO:0000256" key="3">
    <source>
        <dbReference type="ARBA" id="ARBA00022603"/>
    </source>
</evidence>
<evidence type="ECO:0000256" key="11">
    <source>
        <dbReference type="ARBA" id="ARBA00077172"/>
    </source>
</evidence>
<dbReference type="PROSITE" id="PS51562">
    <property type="entry name" value="RNA_CAP0_MT"/>
    <property type="match status" value="1"/>
</dbReference>
<keyword evidence="8" id="KW-0506">mRNA capping</keyword>
<evidence type="ECO:0000256" key="7">
    <source>
        <dbReference type="ARBA" id="ARBA00022884"/>
    </source>
</evidence>
<proteinExistence type="predicted"/>
<evidence type="ECO:0000256" key="5">
    <source>
        <dbReference type="ARBA" id="ARBA00022679"/>
    </source>
</evidence>
<dbReference type="GO" id="GO:0004482">
    <property type="term" value="F:mRNA 5'-cap (guanine-N7-)-methyltransferase activity"/>
    <property type="evidence" value="ECO:0007669"/>
    <property type="project" value="UniProtKB-EC"/>
</dbReference>
<organism evidence="14 15">
    <name type="scientific">Zizania palustris</name>
    <name type="common">Northern wild rice</name>
    <dbReference type="NCBI Taxonomy" id="103762"/>
    <lineage>
        <taxon>Eukaryota</taxon>
        <taxon>Viridiplantae</taxon>
        <taxon>Streptophyta</taxon>
        <taxon>Embryophyta</taxon>
        <taxon>Tracheophyta</taxon>
        <taxon>Spermatophyta</taxon>
        <taxon>Magnoliopsida</taxon>
        <taxon>Liliopsida</taxon>
        <taxon>Poales</taxon>
        <taxon>Poaceae</taxon>
        <taxon>BOP clade</taxon>
        <taxon>Oryzoideae</taxon>
        <taxon>Oryzeae</taxon>
        <taxon>Zizaniinae</taxon>
        <taxon>Zizania</taxon>
    </lineage>
</organism>
<evidence type="ECO:0000259" key="13">
    <source>
        <dbReference type="PROSITE" id="PS51562"/>
    </source>
</evidence>
<keyword evidence="3" id="KW-0489">Methyltransferase</keyword>